<evidence type="ECO:0000313" key="2">
    <source>
        <dbReference type="EMBL" id="MPC32140.1"/>
    </source>
</evidence>
<name>A0A5B7ECY5_PORTR</name>
<protein>
    <submittedName>
        <fullName evidence="2">Uncharacterized protein</fullName>
    </submittedName>
</protein>
<dbReference type="EMBL" id="VSRR010002573">
    <property type="protein sequence ID" value="MPC32140.1"/>
    <property type="molecule type" value="Genomic_DNA"/>
</dbReference>
<evidence type="ECO:0000256" key="1">
    <source>
        <dbReference type="SAM" id="MobiDB-lite"/>
    </source>
</evidence>
<organism evidence="2 3">
    <name type="scientific">Portunus trituberculatus</name>
    <name type="common">Swimming crab</name>
    <name type="synonym">Neptunus trituberculatus</name>
    <dbReference type="NCBI Taxonomy" id="210409"/>
    <lineage>
        <taxon>Eukaryota</taxon>
        <taxon>Metazoa</taxon>
        <taxon>Ecdysozoa</taxon>
        <taxon>Arthropoda</taxon>
        <taxon>Crustacea</taxon>
        <taxon>Multicrustacea</taxon>
        <taxon>Malacostraca</taxon>
        <taxon>Eumalacostraca</taxon>
        <taxon>Eucarida</taxon>
        <taxon>Decapoda</taxon>
        <taxon>Pleocyemata</taxon>
        <taxon>Brachyura</taxon>
        <taxon>Eubrachyura</taxon>
        <taxon>Portunoidea</taxon>
        <taxon>Portunidae</taxon>
        <taxon>Portuninae</taxon>
        <taxon>Portunus</taxon>
    </lineage>
</organism>
<comment type="caution">
    <text evidence="2">The sequence shown here is derived from an EMBL/GenBank/DDBJ whole genome shotgun (WGS) entry which is preliminary data.</text>
</comment>
<dbReference type="AlphaFoldDB" id="A0A5B7ECY5"/>
<gene>
    <name evidence="2" type="ORF">E2C01_025445</name>
</gene>
<evidence type="ECO:0000313" key="3">
    <source>
        <dbReference type="Proteomes" id="UP000324222"/>
    </source>
</evidence>
<keyword evidence="3" id="KW-1185">Reference proteome</keyword>
<proteinExistence type="predicted"/>
<feature type="region of interest" description="Disordered" evidence="1">
    <location>
        <begin position="21"/>
        <end position="44"/>
    </location>
</feature>
<reference evidence="2 3" key="1">
    <citation type="submission" date="2019-05" db="EMBL/GenBank/DDBJ databases">
        <title>Another draft genome of Portunus trituberculatus and its Hox gene families provides insights of decapod evolution.</title>
        <authorList>
            <person name="Jeong J.-H."/>
            <person name="Song I."/>
            <person name="Kim S."/>
            <person name="Choi T."/>
            <person name="Kim D."/>
            <person name="Ryu S."/>
            <person name="Kim W."/>
        </authorList>
    </citation>
    <scope>NUCLEOTIDE SEQUENCE [LARGE SCALE GENOMIC DNA]</scope>
    <source>
        <tissue evidence="2">Muscle</tissue>
    </source>
</reference>
<accession>A0A5B7ECY5</accession>
<dbReference type="Proteomes" id="UP000324222">
    <property type="component" value="Unassembled WGS sequence"/>
</dbReference>
<sequence>MGRHAPLVPWHLRALHGRKPQQNRIGVVARGSPAPRGSTPTAASNSDGGCGLFFIGRGCNPEAGPACQVVSKRDNPTWRRPRGRPQNLWLRPVLSYLDGGRIERLEKIQNEAMKIILHYLKNATILAMRCELSLPSIANYLREDDGKAGCGVLVRRFSRNGRHVDTDYSYRLIDRVLHPSGALCHKLRTRSDPGDDSHRLPNYVFRCPRCHRPD</sequence>